<dbReference type="InterPro" id="IPR008972">
    <property type="entry name" value="Cupredoxin"/>
</dbReference>
<dbReference type="Gene3D" id="2.60.40.420">
    <property type="entry name" value="Cupredoxins - blue copper proteins"/>
    <property type="match status" value="1"/>
</dbReference>
<evidence type="ECO:0000256" key="1">
    <source>
        <dbReference type="ARBA" id="ARBA00004196"/>
    </source>
</evidence>
<evidence type="ECO:0000256" key="4">
    <source>
        <dbReference type="ARBA" id="ARBA00023002"/>
    </source>
</evidence>
<dbReference type="PROSITE" id="PS51318">
    <property type="entry name" value="TAT"/>
    <property type="match status" value="1"/>
</dbReference>
<dbReference type="GO" id="GO:0030313">
    <property type="term" value="C:cell envelope"/>
    <property type="evidence" value="ECO:0007669"/>
    <property type="project" value="UniProtKB-SubCell"/>
</dbReference>
<name>A0A831UAD8_GEOME</name>
<dbReference type="PANTHER" id="PTHR11709">
    <property type="entry name" value="MULTI-COPPER OXIDASE"/>
    <property type="match status" value="1"/>
</dbReference>
<evidence type="ECO:0000256" key="3">
    <source>
        <dbReference type="ARBA" id="ARBA00022723"/>
    </source>
</evidence>
<dbReference type="NCBIfam" id="TIGR01409">
    <property type="entry name" value="TAT_signal_seq"/>
    <property type="match status" value="1"/>
</dbReference>
<reference evidence="8" key="1">
    <citation type="journal article" date="2020" name="mSystems">
        <title>Genome- and Community-Level Interaction Insights into Carbon Utilization and Element Cycling Functions of Hydrothermarchaeota in Hydrothermal Sediment.</title>
        <authorList>
            <person name="Zhou Z."/>
            <person name="Liu Y."/>
            <person name="Xu W."/>
            <person name="Pan J."/>
            <person name="Luo Z.H."/>
            <person name="Li M."/>
        </authorList>
    </citation>
    <scope>NUCLEOTIDE SEQUENCE [LARGE SCALE GENOMIC DNA]</scope>
    <source>
        <strain evidence="8">SpSt-349</strain>
    </source>
</reference>
<dbReference type="Pfam" id="PF07732">
    <property type="entry name" value="Cu-oxidase_3"/>
    <property type="match status" value="1"/>
</dbReference>
<keyword evidence="6" id="KW-0408">Iron</keyword>
<comment type="subunit">
    <text evidence="2">Heterodimer of a large and a small subunit.</text>
</comment>
<dbReference type="InterPro" id="IPR011707">
    <property type="entry name" value="Cu-oxidase-like_N"/>
</dbReference>
<comment type="subcellular location">
    <subcellularLocation>
        <location evidence="1">Cell envelope</location>
    </subcellularLocation>
</comment>
<protein>
    <submittedName>
        <fullName evidence="8">Twin-arginine translocation signal domain-containing protein</fullName>
    </submittedName>
</protein>
<sequence length="457" mass="49577">MAMNISRRDFLKLGTCGMAAVAVGAAGGYGLLWRGNEAMATSQTLNLTILEAEHEMTDGIRVAAWAFSLNGTLASVPGVVIYAVEGDDLEINVTNGHSANHSFAVPGVVDSGIIAPGQTVPVRFQAPAAGTYMYLDPLNAPVNRVMGLYGALVVLPRIQLTPYSNPTSNVQRLFEDFGTAVHFPGHPWDPNRTWIWVFGSVDPVKHALAAATPSVSAEMFTSGYSPRYFMINGKSGFFASHDHRVEISGYVGQPALIRSMNAGLSWHSPHTHFNHCYRLAVNGVVQRDLWLLDTWSLGPLDRVDMLMPFIQPPDIPPQTWSKIEGGTNQENLPMVWPMHCHLETSQTAAGGNYPNGLIAHMKLLGPVNPANEVIIVEKAELRVRIGRLSLAGRASGNSQLTFYAGAPEDGRVIGTVTVPVNGRWVFEGRGLKALSNRTVSVVSSSTARRENIRCMVR</sequence>
<keyword evidence="4" id="KW-0560">Oxidoreductase</keyword>
<dbReference type="InterPro" id="IPR045087">
    <property type="entry name" value="Cu-oxidase_fam"/>
</dbReference>
<dbReference type="InterPro" id="IPR019546">
    <property type="entry name" value="TAT_signal_bac_arc"/>
</dbReference>
<evidence type="ECO:0000259" key="7">
    <source>
        <dbReference type="Pfam" id="PF07732"/>
    </source>
</evidence>
<evidence type="ECO:0000256" key="6">
    <source>
        <dbReference type="ARBA" id="ARBA00023014"/>
    </source>
</evidence>
<dbReference type="GO" id="GO:0016491">
    <property type="term" value="F:oxidoreductase activity"/>
    <property type="evidence" value="ECO:0007669"/>
    <property type="project" value="UniProtKB-KW"/>
</dbReference>
<organism evidence="8">
    <name type="scientific">Geobacter metallireducens</name>
    <dbReference type="NCBI Taxonomy" id="28232"/>
    <lineage>
        <taxon>Bacteria</taxon>
        <taxon>Pseudomonadati</taxon>
        <taxon>Thermodesulfobacteriota</taxon>
        <taxon>Desulfuromonadia</taxon>
        <taxon>Geobacterales</taxon>
        <taxon>Geobacteraceae</taxon>
        <taxon>Geobacter</taxon>
    </lineage>
</organism>
<dbReference type="InterPro" id="IPR006311">
    <property type="entry name" value="TAT_signal"/>
</dbReference>
<dbReference type="EMBL" id="DSOV01000009">
    <property type="protein sequence ID" value="HEN41372.1"/>
    <property type="molecule type" value="Genomic_DNA"/>
</dbReference>
<dbReference type="PANTHER" id="PTHR11709:SF394">
    <property type="entry name" value="FI03373P-RELATED"/>
    <property type="match status" value="1"/>
</dbReference>
<keyword evidence="3" id="KW-0479">Metal-binding</keyword>
<comment type="caution">
    <text evidence="8">The sequence shown here is derived from an EMBL/GenBank/DDBJ whole genome shotgun (WGS) entry which is preliminary data.</text>
</comment>
<proteinExistence type="predicted"/>
<evidence type="ECO:0000256" key="2">
    <source>
        <dbReference type="ARBA" id="ARBA00011771"/>
    </source>
</evidence>
<keyword evidence="5" id="KW-0186">Copper</keyword>
<evidence type="ECO:0000256" key="5">
    <source>
        <dbReference type="ARBA" id="ARBA00023008"/>
    </source>
</evidence>
<feature type="domain" description="Plastocyanin-like" evidence="7">
    <location>
        <begin position="75"/>
        <end position="157"/>
    </location>
</feature>
<dbReference type="AlphaFoldDB" id="A0A831UAD8"/>
<accession>A0A831UAD8</accession>
<evidence type="ECO:0000313" key="8">
    <source>
        <dbReference type="EMBL" id="HEN41372.1"/>
    </source>
</evidence>
<dbReference type="GO" id="GO:0051536">
    <property type="term" value="F:iron-sulfur cluster binding"/>
    <property type="evidence" value="ECO:0007669"/>
    <property type="project" value="UniProtKB-KW"/>
</dbReference>
<gene>
    <name evidence="8" type="ORF">ENQ87_03190</name>
</gene>
<dbReference type="SUPFAM" id="SSF49503">
    <property type="entry name" value="Cupredoxins"/>
    <property type="match status" value="2"/>
</dbReference>
<keyword evidence="6" id="KW-0411">Iron-sulfur</keyword>
<dbReference type="GO" id="GO:0005507">
    <property type="term" value="F:copper ion binding"/>
    <property type="evidence" value="ECO:0007669"/>
    <property type="project" value="InterPro"/>
</dbReference>